<protein>
    <submittedName>
        <fullName evidence="2">Uncharacterized protein</fullName>
    </submittedName>
</protein>
<evidence type="ECO:0000313" key="2">
    <source>
        <dbReference type="EMBL" id="RFA07487.1"/>
    </source>
</evidence>
<evidence type="ECO:0000256" key="1">
    <source>
        <dbReference type="SAM" id="MobiDB-lite"/>
    </source>
</evidence>
<evidence type="ECO:0000313" key="3">
    <source>
        <dbReference type="Proteomes" id="UP000256709"/>
    </source>
</evidence>
<reference evidence="2 3" key="1">
    <citation type="submission" date="2017-04" db="EMBL/GenBank/DDBJ databases">
        <title>Comparative genome analysis of Subtercola boreus.</title>
        <authorList>
            <person name="Cho Y.-J."/>
            <person name="Cho A."/>
            <person name="Kim O.-S."/>
            <person name="Lee J.-I."/>
        </authorList>
    </citation>
    <scope>NUCLEOTIDE SEQUENCE [LARGE SCALE GENOMIC DNA]</scope>
    <source>
        <strain evidence="2 3">P27444</strain>
    </source>
</reference>
<dbReference type="AlphaFoldDB" id="A0A3E0VF50"/>
<comment type="caution">
    <text evidence="2">The sequence shown here is derived from an EMBL/GenBank/DDBJ whole genome shotgun (WGS) entry which is preliminary data.</text>
</comment>
<name>A0A3E0VF50_9MICO</name>
<feature type="region of interest" description="Disordered" evidence="1">
    <location>
        <begin position="89"/>
        <end position="123"/>
    </location>
</feature>
<proteinExistence type="predicted"/>
<accession>A0A3E0VF50</accession>
<organism evidence="2 3">
    <name type="scientific">Subtercola boreus</name>
    <dbReference type="NCBI Taxonomy" id="120213"/>
    <lineage>
        <taxon>Bacteria</taxon>
        <taxon>Bacillati</taxon>
        <taxon>Actinomycetota</taxon>
        <taxon>Actinomycetes</taxon>
        <taxon>Micrococcales</taxon>
        <taxon>Microbacteriaceae</taxon>
        <taxon>Subtercola</taxon>
    </lineage>
</organism>
<dbReference type="Proteomes" id="UP000256709">
    <property type="component" value="Unassembled WGS sequence"/>
</dbReference>
<sequence>MNEVVAPSSSQTARALLFEAVAAYSALPTAPTLVGAARGTVPAASSICPYWAADWRPVTVKSPAGWMSIPSRDSRSLSVPGYFVAAGRGAATPVGSSGTIEPAVGGDSWVSPPNSETRPDTWR</sequence>
<gene>
    <name evidence="2" type="ORF">B7R21_14935</name>
</gene>
<dbReference type="EMBL" id="NBXA01000026">
    <property type="protein sequence ID" value="RFA07487.1"/>
    <property type="molecule type" value="Genomic_DNA"/>
</dbReference>